<keyword evidence="7" id="KW-1005">Bacterial flagellum biogenesis</keyword>
<dbReference type="InterPro" id="IPR039246">
    <property type="entry name" value="Flagellar_FlgA"/>
</dbReference>
<protein>
    <recommendedName>
        <fullName evidence="3 7">Flagella basal body P-ring formation protein FlgA</fullName>
    </recommendedName>
</protein>
<name>A0A7R6P7F9_9GAMM</name>
<dbReference type="InterPro" id="IPR013974">
    <property type="entry name" value="SAF"/>
</dbReference>
<comment type="similarity">
    <text evidence="2 7">Belongs to the FlgA family.</text>
</comment>
<keyword evidence="10" id="KW-1185">Reference proteome</keyword>
<dbReference type="KEGG" id="njp:NEJAP_0682"/>
<keyword evidence="9" id="KW-0966">Cell projection</keyword>
<dbReference type="Gene3D" id="3.90.1210.10">
    <property type="entry name" value="Antifreeze-like/N-acetylneuraminic acid synthase C-terminal domain"/>
    <property type="match status" value="1"/>
</dbReference>
<dbReference type="Proteomes" id="UP000595332">
    <property type="component" value="Chromosome"/>
</dbReference>
<comment type="function">
    <text evidence="6 7">Involved in the assembly process of the P-ring formation. It may associate with FlgF on the rod constituting a structure essential for the P-ring assembly or may act as a modulator protein for the P-ring assembly.</text>
</comment>
<evidence type="ECO:0000256" key="7">
    <source>
        <dbReference type="RuleBase" id="RU362063"/>
    </source>
</evidence>
<dbReference type="RefSeq" id="WP_201349316.1">
    <property type="nucleotide sequence ID" value="NZ_AP014546.1"/>
</dbReference>
<dbReference type="NCBIfam" id="TIGR03170">
    <property type="entry name" value="flgA_cterm"/>
    <property type="match status" value="1"/>
</dbReference>
<accession>A0A7R6P7F9</accession>
<keyword evidence="5 7" id="KW-0574">Periplasm</keyword>
<evidence type="ECO:0000259" key="8">
    <source>
        <dbReference type="SMART" id="SM00858"/>
    </source>
</evidence>
<keyword evidence="4 7" id="KW-0732">Signal</keyword>
<evidence type="ECO:0000256" key="3">
    <source>
        <dbReference type="ARBA" id="ARBA00014754"/>
    </source>
</evidence>
<dbReference type="EMBL" id="AP014546">
    <property type="protein sequence ID" value="BBB28639.1"/>
    <property type="molecule type" value="Genomic_DNA"/>
</dbReference>
<comment type="subcellular location">
    <subcellularLocation>
        <location evidence="1 7">Periplasm</location>
    </subcellularLocation>
</comment>
<dbReference type="GO" id="GO:0044780">
    <property type="term" value="P:bacterial-type flagellum assembly"/>
    <property type="evidence" value="ECO:0007669"/>
    <property type="project" value="InterPro"/>
</dbReference>
<reference evidence="9 10" key="1">
    <citation type="journal article" date="2008" name="Int. J. Syst. Evol. Microbiol.">
        <title>Neptunomonas japonica sp. nov., an Osedax japonicus symbiont-like bacterium isolated from sediment adjacent to sperm whale carcasses off Kagoshima, Japan.</title>
        <authorList>
            <person name="Miyazaki M."/>
            <person name="Nogi Y."/>
            <person name="Fujiwara Y."/>
            <person name="Kawato M."/>
            <person name="Kubokawa K."/>
            <person name="Horikoshi K."/>
        </authorList>
    </citation>
    <scope>NUCLEOTIDE SEQUENCE [LARGE SCALE GENOMIC DNA]</scope>
    <source>
        <strain evidence="9 10">JAMM 1380</strain>
    </source>
</reference>
<dbReference type="Pfam" id="PF13144">
    <property type="entry name" value="ChapFlgA"/>
    <property type="match status" value="1"/>
</dbReference>
<evidence type="ECO:0000256" key="2">
    <source>
        <dbReference type="ARBA" id="ARBA00010474"/>
    </source>
</evidence>
<evidence type="ECO:0000256" key="5">
    <source>
        <dbReference type="ARBA" id="ARBA00022764"/>
    </source>
</evidence>
<dbReference type="SMART" id="SM00858">
    <property type="entry name" value="SAF"/>
    <property type="match status" value="1"/>
</dbReference>
<gene>
    <name evidence="9" type="primary">flgA</name>
    <name evidence="9" type="ORF">NEJAP_0682</name>
</gene>
<sequence>MSYFRIMPAIGTLSILLSTFLFSTHCVAEPLQSIVEKHLYEHFSAKNPQSDINIVVNPINDRTNLKKCTNFDIPTPSTLPSGGRLSMRVRCHAPKKWAVHVMAKVNIFSLVATARHPILKDSAIGANDLSFVRKNTSLINQSFFTAPDQLISLTARRNIPTGTLLTANMLLIPKLVERNDTVIIEAIIGSLSVRTQGTALESGKKGEQIRILNNKSQKVIRAYVKSRGVVSVSR</sequence>
<dbReference type="Gene3D" id="2.30.30.760">
    <property type="match status" value="1"/>
</dbReference>
<evidence type="ECO:0000313" key="9">
    <source>
        <dbReference type="EMBL" id="BBB28639.1"/>
    </source>
</evidence>
<keyword evidence="9" id="KW-0969">Cilium</keyword>
<dbReference type="CDD" id="cd11614">
    <property type="entry name" value="SAF_CpaB_FlgA_like"/>
    <property type="match status" value="1"/>
</dbReference>
<evidence type="ECO:0000256" key="6">
    <source>
        <dbReference type="ARBA" id="ARBA00025643"/>
    </source>
</evidence>
<dbReference type="InterPro" id="IPR017585">
    <property type="entry name" value="SAF_FlgA"/>
</dbReference>
<feature type="signal peptide" evidence="7">
    <location>
        <begin position="1"/>
        <end position="28"/>
    </location>
</feature>
<dbReference type="AlphaFoldDB" id="A0A7R6P7F9"/>
<evidence type="ECO:0000313" key="10">
    <source>
        <dbReference type="Proteomes" id="UP000595332"/>
    </source>
</evidence>
<dbReference type="PANTHER" id="PTHR36307:SF1">
    <property type="entry name" value="FLAGELLA BASAL BODY P-RING FORMATION PROTEIN FLGA"/>
    <property type="match status" value="1"/>
</dbReference>
<keyword evidence="9" id="KW-0282">Flagellum</keyword>
<evidence type="ECO:0000256" key="1">
    <source>
        <dbReference type="ARBA" id="ARBA00004418"/>
    </source>
</evidence>
<organism evidence="9 10">
    <name type="scientific">Neptunomonas japonica JAMM 1380</name>
    <dbReference type="NCBI Taxonomy" id="1441457"/>
    <lineage>
        <taxon>Bacteria</taxon>
        <taxon>Pseudomonadati</taxon>
        <taxon>Pseudomonadota</taxon>
        <taxon>Gammaproteobacteria</taxon>
        <taxon>Oceanospirillales</taxon>
        <taxon>Oceanospirillaceae</taxon>
        <taxon>Neptunomonas</taxon>
    </lineage>
</organism>
<evidence type="ECO:0000256" key="4">
    <source>
        <dbReference type="ARBA" id="ARBA00022729"/>
    </source>
</evidence>
<dbReference type="GO" id="GO:0042597">
    <property type="term" value="C:periplasmic space"/>
    <property type="evidence" value="ECO:0007669"/>
    <property type="project" value="UniProtKB-SubCell"/>
</dbReference>
<dbReference type="PANTHER" id="PTHR36307">
    <property type="entry name" value="FLAGELLA BASAL BODY P-RING FORMATION PROTEIN FLGA"/>
    <property type="match status" value="1"/>
</dbReference>
<feature type="domain" description="SAF" evidence="8">
    <location>
        <begin position="109"/>
        <end position="171"/>
    </location>
</feature>
<feature type="chain" id="PRO_5033113246" description="Flagella basal body P-ring formation protein FlgA" evidence="7">
    <location>
        <begin position="29"/>
        <end position="234"/>
    </location>
</feature>
<proteinExistence type="inferred from homology"/>